<dbReference type="Gene3D" id="2.40.50.140">
    <property type="entry name" value="Nucleic acid-binding proteins"/>
    <property type="match status" value="1"/>
</dbReference>
<feature type="compositionally biased region" description="Basic residues" evidence="1">
    <location>
        <begin position="168"/>
        <end position="177"/>
    </location>
</feature>
<reference evidence="3" key="1">
    <citation type="journal article" date="2020" name="Cell">
        <title>Large-Scale Comparative Analyses of Tick Genomes Elucidate Their Genetic Diversity and Vector Capacities.</title>
        <authorList>
            <consortium name="Tick Genome and Microbiome Consortium (TIGMIC)"/>
            <person name="Jia N."/>
            <person name="Wang J."/>
            <person name="Shi W."/>
            <person name="Du L."/>
            <person name="Sun Y."/>
            <person name="Zhan W."/>
            <person name="Jiang J.F."/>
            <person name="Wang Q."/>
            <person name="Zhang B."/>
            <person name="Ji P."/>
            <person name="Bell-Sakyi L."/>
            <person name="Cui X.M."/>
            <person name="Yuan T.T."/>
            <person name="Jiang B.G."/>
            <person name="Yang W.F."/>
            <person name="Lam T.T."/>
            <person name="Chang Q.C."/>
            <person name="Ding S.J."/>
            <person name="Wang X.J."/>
            <person name="Zhu J.G."/>
            <person name="Ruan X.D."/>
            <person name="Zhao L."/>
            <person name="Wei J.T."/>
            <person name="Ye R.Z."/>
            <person name="Que T.C."/>
            <person name="Du C.H."/>
            <person name="Zhou Y.H."/>
            <person name="Cheng J.X."/>
            <person name="Dai P.F."/>
            <person name="Guo W.B."/>
            <person name="Han X.H."/>
            <person name="Huang E.J."/>
            <person name="Li L.F."/>
            <person name="Wei W."/>
            <person name="Gao Y.C."/>
            <person name="Liu J.Z."/>
            <person name="Shao H.Z."/>
            <person name="Wang X."/>
            <person name="Wang C.C."/>
            <person name="Yang T.C."/>
            <person name="Huo Q.B."/>
            <person name="Li W."/>
            <person name="Chen H.Y."/>
            <person name="Chen S.E."/>
            <person name="Zhou L.G."/>
            <person name="Ni X.B."/>
            <person name="Tian J.H."/>
            <person name="Sheng Y."/>
            <person name="Liu T."/>
            <person name="Pan Y.S."/>
            <person name="Xia L.Y."/>
            <person name="Li J."/>
            <person name="Zhao F."/>
            <person name="Cao W.C."/>
        </authorList>
    </citation>
    <scope>NUCLEOTIDE SEQUENCE</scope>
    <source>
        <strain evidence="3">Rmic-2018</strain>
    </source>
</reference>
<evidence type="ECO:0000256" key="1">
    <source>
        <dbReference type="SAM" id="MobiDB-lite"/>
    </source>
</evidence>
<dbReference type="CDD" id="cd04458">
    <property type="entry name" value="CSP_CDS"/>
    <property type="match status" value="1"/>
</dbReference>
<gene>
    <name evidence="3" type="ORF">HPB51_008770</name>
</gene>
<organism evidence="3 4">
    <name type="scientific">Rhipicephalus microplus</name>
    <name type="common">Cattle tick</name>
    <name type="synonym">Boophilus microplus</name>
    <dbReference type="NCBI Taxonomy" id="6941"/>
    <lineage>
        <taxon>Eukaryota</taxon>
        <taxon>Metazoa</taxon>
        <taxon>Ecdysozoa</taxon>
        <taxon>Arthropoda</taxon>
        <taxon>Chelicerata</taxon>
        <taxon>Arachnida</taxon>
        <taxon>Acari</taxon>
        <taxon>Parasitiformes</taxon>
        <taxon>Ixodida</taxon>
        <taxon>Ixodoidea</taxon>
        <taxon>Ixodidae</taxon>
        <taxon>Rhipicephalinae</taxon>
        <taxon>Rhipicephalus</taxon>
        <taxon>Boophilus</taxon>
    </lineage>
</organism>
<evidence type="ECO:0000313" key="4">
    <source>
        <dbReference type="Proteomes" id="UP000821866"/>
    </source>
</evidence>
<dbReference type="SUPFAM" id="SSF50249">
    <property type="entry name" value="Nucleic acid-binding proteins"/>
    <property type="match status" value="1"/>
</dbReference>
<dbReference type="InterPro" id="IPR011129">
    <property type="entry name" value="CSD"/>
</dbReference>
<evidence type="ECO:0000313" key="3">
    <source>
        <dbReference type="EMBL" id="KAH8033287.1"/>
    </source>
</evidence>
<reference evidence="3" key="2">
    <citation type="submission" date="2021-09" db="EMBL/GenBank/DDBJ databases">
        <authorList>
            <person name="Jia N."/>
            <person name="Wang J."/>
            <person name="Shi W."/>
            <person name="Du L."/>
            <person name="Sun Y."/>
            <person name="Zhan W."/>
            <person name="Jiang J."/>
            <person name="Wang Q."/>
            <person name="Zhang B."/>
            <person name="Ji P."/>
            <person name="Sakyi L.B."/>
            <person name="Cui X."/>
            <person name="Yuan T."/>
            <person name="Jiang B."/>
            <person name="Yang W."/>
            <person name="Lam T.T.-Y."/>
            <person name="Chang Q."/>
            <person name="Ding S."/>
            <person name="Wang X."/>
            <person name="Zhu J."/>
            <person name="Ruan X."/>
            <person name="Zhao L."/>
            <person name="Wei J."/>
            <person name="Que T."/>
            <person name="Du C."/>
            <person name="Cheng J."/>
            <person name="Dai P."/>
            <person name="Han X."/>
            <person name="Huang E."/>
            <person name="Gao Y."/>
            <person name="Liu J."/>
            <person name="Shao H."/>
            <person name="Ye R."/>
            <person name="Li L."/>
            <person name="Wei W."/>
            <person name="Wang X."/>
            <person name="Wang C."/>
            <person name="Huo Q."/>
            <person name="Li W."/>
            <person name="Guo W."/>
            <person name="Chen H."/>
            <person name="Chen S."/>
            <person name="Zhou L."/>
            <person name="Zhou L."/>
            <person name="Ni X."/>
            <person name="Tian J."/>
            <person name="Zhou Y."/>
            <person name="Sheng Y."/>
            <person name="Liu T."/>
            <person name="Pan Y."/>
            <person name="Xia L."/>
            <person name="Li J."/>
            <person name="Zhao F."/>
            <person name="Cao W."/>
        </authorList>
    </citation>
    <scope>NUCLEOTIDE SEQUENCE</scope>
    <source>
        <strain evidence="3">Rmic-2018</strain>
        <tissue evidence="3">Larvae</tissue>
    </source>
</reference>
<comment type="caution">
    <text evidence="3">The sequence shown here is derived from an EMBL/GenBank/DDBJ whole genome shotgun (WGS) entry which is preliminary data.</text>
</comment>
<proteinExistence type="predicted"/>
<dbReference type="InterPro" id="IPR050181">
    <property type="entry name" value="Cold_shock_domain"/>
</dbReference>
<dbReference type="EMBL" id="JABSTU010000004">
    <property type="protein sequence ID" value="KAH8033287.1"/>
    <property type="molecule type" value="Genomic_DNA"/>
</dbReference>
<accession>A0A9J6EG69</accession>
<protein>
    <recommendedName>
        <fullName evidence="2">CSD domain-containing protein</fullName>
    </recommendedName>
</protein>
<dbReference type="Pfam" id="PF00313">
    <property type="entry name" value="CSD"/>
    <property type="match status" value="1"/>
</dbReference>
<dbReference type="GO" id="GO:0003676">
    <property type="term" value="F:nucleic acid binding"/>
    <property type="evidence" value="ECO:0007669"/>
    <property type="project" value="InterPro"/>
</dbReference>
<dbReference type="PRINTS" id="PR00050">
    <property type="entry name" value="COLDSHOCK"/>
</dbReference>
<evidence type="ECO:0000259" key="2">
    <source>
        <dbReference type="PROSITE" id="PS51857"/>
    </source>
</evidence>
<dbReference type="Proteomes" id="UP000821866">
    <property type="component" value="Chromosome 2"/>
</dbReference>
<dbReference type="InterPro" id="IPR012340">
    <property type="entry name" value="NA-bd_OB-fold"/>
</dbReference>
<feature type="compositionally biased region" description="Basic and acidic residues" evidence="1">
    <location>
        <begin position="146"/>
        <end position="158"/>
    </location>
</feature>
<dbReference type="PANTHER" id="PTHR11544">
    <property type="entry name" value="COLD SHOCK DOMAIN CONTAINING PROTEINS"/>
    <property type="match status" value="1"/>
</dbReference>
<dbReference type="InterPro" id="IPR002059">
    <property type="entry name" value="CSP_DNA-bd"/>
</dbReference>
<dbReference type="SMART" id="SM00357">
    <property type="entry name" value="CSP"/>
    <property type="match status" value="1"/>
</dbReference>
<name>A0A9J6EG69_RHIMP</name>
<dbReference type="PROSITE" id="PS51857">
    <property type="entry name" value="CSD_2"/>
    <property type="match status" value="1"/>
</dbReference>
<dbReference type="VEuPathDB" id="VectorBase:LOC119162034"/>
<sequence>MSEDSSKSSKKPVVAERILGIVKWFNVENGYGFITRRDTGEDIFVYQTAIMRNNPQKRRCSVATGETIEFDVVIGVKGLEADNVTGPDGKPVKGCPYAESERRFRPRPIPRQNQRWRWPGSQRGAEKDWREEDGDSTPSPLSQEPRFADDARSAHVEEDAYQGPPPRRTPHHNFRKH</sequence>
<feature type="domain" description="CSD" evidence="2">
    <location>
        <begin position="17"/>
        <end position="86"/>
    </location>
</feature>
<keyword evidence="4" id="KW-1185">Reference proteome</keyword>
<dbReference type="OrthoDB" id="203339at2759"/>
<dbReference type="AlphaFoldDB" id="A0A9J6EG69"/>
<feature type="region of interest" description="Disordered" evidence="1">
    <location>
        <begin position="81"/>
        <end position="177"/>
    </location>
</feature>